<dbReference type="InterPro" id="IPR050596">
    <property type="entry name" value="AspAT/PAT-like"/>
</dbReference>
<dbReference type="InterPro" id="IPR015421">
    <property type="entry name" value="PyrdxlP-dep_Trfase_major"/>
</dbReference>
<evidence type="ECO:0000256" key="2">
    <source>
        <dbReference type="ARBA" id="ARBA00007441"/>
    </source>
</evidence>
<dbReference type="PROSITE" id="PS00105">
    <property type="entry name" value="AA_TRANSFER_CLASS_1"/>
    <property type="match status" value="1"/>
</dbReference>
<dbReference type="InterPro" id="IPR015422">
    <property type="entry name" value="PyrdxlP-dep_Trfase_small"/>
</dbReference>
<dbReference type="GO" id="GO:0008483">
    <property type="term" value="F:transaminase activity"/>
    <property type="evidence" value="ECO:0007669"/>
    <property type="project" value="UniProtKB-KW"/>
</dbReference>
<evidence type="ECO:0000256" key="1">
    <source>
        <dbReference type="ARBA" id="ARBA00001933"/>
    </source>
</evidence>
<dbReference type="EMBL" id="CP042905">
    <property type="protein sequence ID" value="QEE15582.1"/>
    <property type="molecule type" value="Genomic_DNA"/>
</dbReference>
<comment type="similarity">
    <text evidence="2 7">Belongs to the class-I pyridoxal-phosphate-dependent aminotransferase family.</text>
</comment>
<evidence type="ECO:0000313" key="10">
    <source>
        <dbReference type="Proteomes" id="UP000321408"/>
    </source>
</evidence>
<dbReference type="PANTHER" id="PTHR46383:SF1">
    <property type="entry name" value="ASPARTATE AMINOTRANSFERASE"/>
    <property type="match status" value="1"/>
</dbReference>
<dbReference type="CDD" id="cd00609">
    <property type="entry name" value="AAT_like"/>
    <property type="match status" value="1"/>
</dbReference>
<dbReference type="Gene3D" id="3.40.640.10">
    <property type="entry name" value="Type I PLP-dependent aspartate aminotransferase-like (Major domain)"/>
    <property type="match status" value="1"/>
</dbReference>
<proteinExistence type="inferred from homology"/>
<dbReference type="GO" id="GO:0006520">
    <property type="term" value="P:amino acid metabolic process"/>
    <property type="evidence" value="ECO:0007669"/>
    <property type="project" value="InterPro"/>
</dbReference>
<dbReference type="GeneID" id="41329403"/>
<dbReference type="RefSeq" id="WP_147662488.1">
    <property type="nucleotide sequence ID" value="NZ_CP042905.2"/>
</dbReference>
<dbReference type="AlphaFoldDB" id="A0A5B9D907"/>
<accession>A0A5B9D907</accession>
<keyword evidence="10" id="KW-1185">Reference proteome</keyword>
<dbReference type="Gene3D" id="3.90.1150.10">
    <property type="entry name" value="Aspartate Aminotransferase, domain 1"/>
    <property type="match status" value="1"/>
</dbReference>
<evidence type="ECO:0000256" key="6">
    <source>
        <dbReference type="ARBA" id="ARBA00022898"/>
    </source>
</evidence>
<keyword evidence="5 7" id="KW-0808">Transferase</keyword>
<evidence type="ECO:0000256" key="3">
    <source>
        <dbReference type="ARBA" id="ARBA00011738"/>
    </source>
</evidence>
<dbReference type="Proteomes" id="UP000321408">
    <property type="component" value="Chromosome"/>
</dbReference>
<keyword evidence="6" id="KW-0663">Pyridoxal phosphate</keyword>
<dbReference type="InterPro" id="IPR004838">
    <property type="entry name" value="NHTrfase_class1_PyrdxlP-BS"/>
</dbReference>
<dbReference type="Pfam" id="PF00155">
    <property type="entry name" value="Aminotran_1_2"/>
    <property type="match status" value="1"/>
</dbReference>
<keyword evidence="4 7" id="KW-0032">Aminotransferase</keyword>
<comment type="subunit">
    <text evidence="3">Homodimer.</text>
</comment>
<comment type="cofactor">
    <cofactor evidence="1 7">
        <name>pyridoxal 5'-phosphate</name>
        <dbReference type="ChEBI" id="CHEBI:597326"/>
    </cofactor>
</comment>
<dbReference type="PANTHER" id="PTHR46383">
    <property type="entry name" value="ASPARTATE AMINOTRANSFERASE"/>
    <property type="match status" value="1"/>
</dbReference>
<feature type="domain" description="Aminotransferase class I/classII large" evidence="8">
    <location>
        <begin position="34"/>
        <end position="383"/>
    </location>
</feature>
<dbReference type="SUPFAM" id="SSF53383">
    <property type="entry name" value="PLP-dependent transferases"/>
    <property type="match status" value="1"/>
</dbReference>
<dbReference type="InterPro" id="IPR015424">
    <property type="entry name" value="PyrdxlP-dep_Trfase"/>
</dbReference>
<dbReference type="GO" id="GO:0030170">
    <property type="term" value="F:pyridoxal phosphate binding"/>
    <property type="evidence" value="ECO:0007669"/>
    <property type="project" value="InterPro"/>
</dbReference>
<organism evidence="9 10">
    <name type="scientific">Promethearchaeum syntrophicum</name>
    <dbReference type="NCBI Taxonomy" id="2594042"/>
    <lineage>
        <taxon>Archaea</taxon>
        <taxon>Promethearchaeati</taxon>
        <taxon>Promethearchaeota</taxon>
        <taxon>Promethearchaeia</taxon>
        <taxon>Promethearchaeales</taxon>
        <taxon>Promethearchaeaceae</taxon>
        <taxon>Promethearchaeum</taxon>
    </lineage>
</organism>
<reference evidence="9 10" key="2">
    <citation type="journal article" date="2024" name="Int. J. Syst. Evol. Microbiol.">
        <title>Promethearchaeum syntrophicum gen. nov., sp. nov., an anaerobic, obligately syntrophic archaeon, the first isolate of the lineage 'Asgard' archaea, and proposal of the new archaeal phylum Promethearchaeota phyl. nov. and kingdom Promethearchaeati regn. nov.</title>
        <authorList>
            <person name="Imachi H."/>
            <person name="Nobu M.K."/>
            <person name="Kato S."/>
            <person name="Takaki Y."/>
            <person name="Miyazaki M."/>
            <person name="Miyata M."/>
            <person name="Ogawara M."/>
            <person name="Saito Y."/>
            <person name="Sakai S."/>
            <person name="Tahara Y.O."/>
            <person name="Takano Y."/>
            <person name="Tasumi E."/>
            <person name="Uematsu K."/>
            <person name="Yoshimura T."/>
            <person name="Itoh T."/>
            <person name="Ohkuma M."/>
            <person name="Takai K."/>
        </authorList>
    </citation>
    <scope>NUCLEOTIDE SEQUENCE [LARGE SCALE GENOMIC DNA]</scope>
    <source>
        <strain evidence="9 10">MK-D1</strain>
    </source>
</reference>
<evidence type="ECO:0000259" key="8">
    <source>
        <dbReference type="Pfam" id="PF00155"/>
    </source>
</evidence>
<evidence type="ECO:0000256" key="4">
    <source>
        <dbReference type="ARBA" id="ARBA00022576"/>
    </source>
</evidence>
<dbReference type="EC" id="2.6.1.-" evidence="7"/>
<gene>
    <name evidence="9" type="ORF">DSAG12_01408</name>
</gene>
<evidence type="ECO:0000313" key="9">
    <source>
        <dbReference type="EMBL" id="QEE15582.1"/>
    </source>
</evidence>
<evidence type="ECO:0000256" key="5">
    <source>
        <dbReference type="ARBA" id="ARBA00022679"/>
    </source>
</evidence>
<name>A0A5B9D907_9ARCH</name>
<evidence type="ECO:0000256" key="7">
    <source>
        <dbReference type="RuleBase" id="RU000481"/>
    </source>
</evidence>
<sequence>MKETADAINRIPPDEVGPFAVLIKAQKLEREGRKILHFEIGQPDYQCPNHISEAGIQAIRDGHTKYVQTAGIPDFKEAIQDEIEKTRGFRPTSDQIVVFPGGNTAIFYILAATLNPGDEVIYPNPSFPTYGLSAHYLNAKHVMLPVKEENGFRLDPGDILDRITDKTKLIIINSPQNPTGAVTNKKEIQKIAEIAEEKNIFLFTDEIYSKMLYDETHYSASVQDKCQERTILIDGMAKAYAMTGWRLGYAVAPPNVAKKMCELIVTSFSCVPAFIQKAGIAALKGDQSFIKTNMDLYRKRRDVIVSGLNSIPGFHCTVPQGAFYAFPSITGTGKTSIELADLLLNEAGVACLPGPAFGPYGEGFLRFSYATTIDTIKEAIEAIKKVIS</sequence>
<dbReference type="InterPro" id="IPR004839">
    <property type="entry name" value="Aminotransferase_I/II_large"/>
</dbReference>
<dbReference type="OrthoDB" id="372018at2157"/>
<dbReference type="KEGG" id="psyt:DSAG12_01408"/>
<reference evidence="9 10" key="1">
    <citation type="journal article" date="2020" name="Nature">
        <title>Isolation of an archaeon at the prokaryote-eukaryote interface.</title>
        <authorList>
            <person name="Imachi H."/>
            <person name="Nobu M.K."/>
            <person name="Nakahara N."/>
            <person name="Morono Y."/>
            <person name="Ogawara M."/>
            <person name="Takaki Y."/>
            <person name="Takano Y."/>
            <person name="Uematsu K."/>
            <person name="Ikuta T."/>
            <person name="Ito M."/>
            <person name="Matsui Y."/>
            <person name="Miyazaki M."/>
            <person name="Murata K."/>
            <person name="Saito Y."/>
            <person name="Sakai S."/>
            <person name="Song C."/>
            <person name="Tasumi E."/>
            <person name="Yamanaka Y."/>
            <person name="Yamaguchi T."/>
            <person name="Kamagata Y."/>
            <person name="Tamaki H."/>
            <person name="Takai K."/>
        </authorList>
    </citation>
    <scope>NUCLEOTIDE SEQUENCE [LARGE SCALE GENOMIC DNA]</scope>
    <source>
        <strain evidence="9 10">MK-D1</strain>
    </source>
</reference>
<protein>
    <recommendedName>
        <fullName evidence="7">Aminotransferase</fullName>
        <ecNumber evidence="7">2.6.1.-</ecNumber>
    </recommendedName>
</protein>